<comment type="caution">
    <text evidence="2">The sequence shown here is derived from an EMBL/GenBank/DDBJ whole genome shotgun (WGS) entry which is preliminary data.</text>
</comment>
<keyword evidence="3" id="KW-1185">Reference proteome</keyword>
<dbReference type="EMBL" id="BJWL01000020">
    <property type="protein sequence ID" value="GFZ08918.1"/>
    <property type="molecule type" value="Genomic_DNA"/>
</dbReference>
<dbReference type="Proteomes" id="UP000585474">
    <property type="component" value="Unassembled WGS sequence"/>
</dbReference>
<organism evidence="2 3">
    <name type="scientific">Actinidia rufa</name>
    <dbReference type="NCBI Taxonomy" id="165716"/>
    <lineage>
        <taxon>Eukaryota</taxon>
        <taxon>Viridiplantae</taxon>
        <taxon>Streptophyta</taxon>
        <taxon>Embryophyta</taxon>
        <taxon>Tracheophyta</taxon>
        <taxon>Spermatophyta</taxon>
        <taxon>Magnoliopsida</taxon>
        <taxon>eudicotyledons</taxon>
        <taxon>Gunneridae</taxon>
        <taxon>Pentapetalae</taxon>
        <taxon>asterids</taxon>
        <taxon>Ericales</taxon>
        <taxon>Actinidiaceae</taxon>
        <taxon>Actinidia</taxon>
    </lineage>
</organism>
<evidence type="ECO:0000256" key="1">
    <source>
        <dbReference type="SAM" id="MobiDB-lite"/>
    </source>
</evidence>
<accession>A0A7J0GDY4</accession>
<reference evidence="2 3" key="1">
    <citation type="submission" date="2019-07" db="EMBL/GenBank/DDBJ databases">
        <title>De Novo Assembly of kiwifruit Actinidia rufa.</title>
        <authorList>
            <person name="Sugita-Konishi S."/>
            <person name="Sato K."/>
            <person name="Mori E."/>
            <person name="Abe Y."/>
            <person name="Kisaki G."/>
            <person name="Hamano K."/>
            <person name="Suezawa K."/>
            <person name="Otani M."/>
            <person name="Fukuda T."/>
            <person name="Manabe T."/>
            <person name="Gomi K."/>
            <person name="Tabuchi M."/>
            <person name="Akimitsu K."/>
            <person name="Kataoka I."/>
        </authorList>
    </citation>
    <scope>NUCLEOTIDE SEQUENCE [LARGE SCALE GENOMIC DNA]</scope>
    <source>
        <strain evidence="3">cv. Fuchu</strain>
    </source>
</reference>
<proteinExistence type="predicted"/>
<gene>
    <name evidence="2" type="ORF">Acr_20g0007260</name>
</gene>
<evidence type="ECO:0000313" key="2">
    <source>
        <dbReference type="EMBL" id="GFZ08918.1"/>
    </source>
</evidence>
<sequence length="518" mass="56678">MLKEMMASCRLTFMLVSVNFVRTILAVDTLMHQIKQPFSAEDLLHVYTMVRPKEPGNPLYTSNHYLHHKNPNQPQTSSGLGMTASSHSRDFNGRFKRWSEQCKKAIQAVNNRQVSREVAHLLVYEPIYQHTIRTRPMSSAGSVFLPCASMAGLRNAMPLVRRGPKPNSVLTAPCLSPSEKEEREEAISQLMMNRRWGRVIPAVEPENPALQISISSSDNEHSDDLAHALLQPAREVEIVHSFREVPSPNVDLILPMANAVMGVGQSSLEGPNSSKCKGKKLQRALPEGNGGQFCQGSRHQLGPCSGSDAAKRCRRPDPSESYGHLGSHEGVVGQAKEDQKEDGQLGVTELHPGIYMEGWFACLAKLGILQDNPAWSKAAPAAELPNSHETYSPMILPGINEEEYMNRPDEEDGEAAPANEDSQPIGVAPQPVEGVVPPMEEATQLVEEADKIATEEAVEDATQDPSSEPEVTKVGGLKIFPPKAFCCRGGLEAVEGSGWFDEARYALLARSPLSSKVL</sequence>
<name>A0A7J0GDY4_9ERIC</name>
<feature type="compositionally biased region" description="Polar residues" evidence="1">
    <location>
        <begin position="71"/>
        <end position="86"/>
    </location>
</feature>
<feature type="region of interest" description="Disordered" evidence="1">
    <location>
        <begin position="67"/>
        <end position="86"/>
    </location>
</feature>
<evidence type="ECO:0000313" key="3">
    <source>
        <dbReference type="Proteomes" id="UP000585474"/>
    </source>
</evidence>
<feature type="compositionally biased region" description="Basic and acidic residues" evidence="1">
    <location>
        <begin position="309"/>
        <end position="318"/>
    </location>
</feature>
<feature type="region of interest" description="Disordered" evidence="1">
    <location>
        <begin position="408"/>
        <end position="433"/>
    </location>
</feature>
<feature type="region of interest" description="Disordered" evidence="1">
    <location>
        <begin position="305"/>
        <end position="343"/>
    </location>
</feature>
<protein>
    <submittedName>
        <fullName evidence="2">Uncharacterized protein</fullName>
    </submittedName>
</protein>
<dbReference type="AlphaFoldDB" id="A0A7J0GDY4"/>